<evidence type="ECO:0000256" key="1">
    <source>
        <dbReference type="ARBA" id="ARBA00008738"/>
    </source>
</evidence>
<feature type="region of interest" description="Disordered" evidence="2">
    <location>
        <begin position="203"/>
        <end position="242"/>
    </location>
</feature>
<dbReference type="PANTHER" id="PTHR31516:SF17">
    <property type="entry name" value="STABILIZER OF AXONEMAL MICROTUBULES 2"/>
    <property type="match status" value="1"/>
</dbReference>
<feature type="compositionally biased region" description="Basic and acidic residues" evidence="2">
    <location>
        <begin position="223"/>
        <end position="232"/>
    </location>
</feature>
<evidence type="ECO:0000313" key="3">
    <source>
        <dbReference type="EnsemblMetazoa" id="XP_020916165.1"/>
    </source>
</evidence>
<dbReference type="Pfam" id="PF05217">
    <property type="entry name" value="SAXO1-2"/>
    <property type="match status" value="1"/>
</dbReference>
<dbReference type="OMA" id="ICPASEY"/>
<dbReference type="PANTHER" id="PTHR31516">
    <property type="entry name" value="STABILIZER OF AXONEMAL MICROTUBULES 2"/>
    <property type="match status" value="1"/>
</dbReference>
<dbReference type="GO" id="GO:0008017">
    <property type="term" value="F:microtubule binding"/>
    <property type="evidence" value="ECO:0007669"/>
    <property type="project" value="InterPro"/>
</dbReference>
<protein>
    <recommendedName>
        <fullName evidence="5">Stabilizer of axonemal microtubules 2</fullName>
    </recommendedName>
</protein>
<sequence length="477" mass="55200">MTKKCICEICSCGRHRCPHSSSNPNRVINKRHEDNCTVTEYRGNYLTTSPRRGPFNKPRDLIHYDGPLAQNTSHKADFKTYEVIPPVKKQPERYVPNPNKFETVSEHHEHYKGTRAVPAKMEPYLKGVTMRMPSARVEYKSTSHGDYKTYRPEPVMRMGRSNTYLPPEEPFKETSIHRQDYMRFNQPPRPTGRQPDKIQIEGSQERETTHLSHYQPKAIPPKLETKKEEYNPPEKPFNSTSVFKEDFQDFRGAPKAQKFRPISDLFATDKRMDSSTTKDSDYKAWEVKIPKQKTPEMYKRPEGDVDCRTTHMDYGNFGRKALPAKNARPKTKLRFGREDALDDTTNYGLSFRWTAQPQVFSKGPLVKNEVFPREKGFQETSEFLDKYKRFNVVPSKMFRDNSQLFKTSDRLSDHTVYKGDFDWPSIDCPSNKLLAGSGNFKFDHENEAGHRVFEIPAIDTNGSTNMIASKDTSLLVG</sequence>
<dbReference type="InterPro" id="IPR033336">
    <property type="entry name" value="SAXO1/2"/>
</dbReference>
<organism evidence="3 4">
    <name type="scientific">Exaiptasia diaphana</name>
    <name type="common">Tropical sea anemone</name>
    <name type="synonym">Aiptasia pulchella</name>
    <dbReference type="NCBI Taxonomy" id="2652724"/>
    <lineage>
        <taxon>Eukaryota</taxon>
        <taxon>Metazoa</taxon>
        <taxon>Cnidaria</taxon>
        <taxon>Anthozoa</taxon>
        <taxon>Hexacorallia</taxon>
        <taxon>Actiniaria</taxon>
        <taxon>Aiptasiidae</taxon>
        <taxon>Exaiptasia</taxon>
    </lineage>
</organism>
<dbReference type="KEGG" id="epa:110253572"/>
<evidence type="ECO:0008006" key="5">
    <source>
        <dbReference type="Google" id="ProtNLM"/>
    </source>
</evidence>
<evidence type="ECO:0000256" key="2">
    <source>
        <dbReference type="SAM" id="MobiDB-lite"/>
    </source>
</evidence>
<comment type="similarity">
    <text evidence="1">Belongs to the FAM154 family.</text>
</comment>
<proteinExistence type="inferred from homology"/>
<dbReference type="AlphaFoldDB" id="A0A913Y914"/>
<accession>A0A913Y914</accession>
<name>A0A913Y914_EXADI</name>
<dbReference type="GeneID" id="110253572"/>
<reference evidence="3" key="1">
    <citation type="submission" date="2022-11" db="UniProtKB">
        <authorList>
            <consortium name="EnsemblMetazoa"/>
        </authorList>
    </citation>
    <scope>IDENTIFICATION</scope>
</reference>
<dbReference type="EnsemblMetazoa" id="XM_021060506.2">
    <property type="protein sequence ID" value="XP_020916165.1"/>
    <property type="gene ID" value="LOC110253572"/>
</dbReference>
<dbReference type="Proteomes" id="UP000887567">
    <property type="component" value="Unplaced"/>
</dbReference>
<dbReference type="OrthoDB" id="365640at2759"/>
<keyword evidence="4" id="KW-1185">Reference proteome</keyword>
<dbReference type="GO" id="GO:0005856">
    <property type="term" value="C:cytoskeleton"/>
    <property type="evidence" value="ECO:0007669"/>
    <property type="project" value="TreeGrafter"/>
</dbReference>
<evidence type="ECO:0000313" key="4">
    <source>
        <dbReference type="Proteomes" id="UP000887567"/>
    </source>
</evidence>
<dbReference type="RefSeq" id="XP_020916165.1">
    <property type="nucleotide sequence ID" value="XM_021060506.2"/>
</dbReference>